<evidence type="ECO:0000313" key="2">
    <source>
        <dbReference type="EMBL" id="CAL1410720.1"/>
    </source>
</evidence>
<dbReference type="AlphaFoldDB" id="A0AAV2GMM0"/>
<keyword evidence="3" id="KW-1185">Reference proteome</keyword>
<protein>
    <submittedName>
        <fullName evidence="2">Uncharacterized protein</fullName>
    </submittedName>
</protein>
<evidence type="ECO:0000256" key="1">
    <source>
        <dbReference type="SAM" id="MobiDB-lite"/>
    </source>
</evidence>
<feature type="compositionally biased region" description="Polar residues" evidence="1">
    <location>
        <begin position="7"/>
        <end position="20"/>
    </location>
</feature>
<reference evidence="2 3" key="1">
    <citation type="submission" date="2024-04" db="EMBL/GenBank/DDBJ databases">
        <authorList>
            <person name="Fracassetti M."/>
        </authorList>
    </citation>
    <scope>NUCLEOTIDE SEQUENCE [LARGE SCALE GENOMIC DNA]</scope>
</reference>
<feature type="region of interest" description="Disordered" evidence="1">
    <location>
        <begin position="1"/>
        <end position="20"/>
    </location>
</feature>
<dbReference type="Proteomes" id="UP001497516">
    <property type="component" value="Chromosome 9"/>
</dbReference>
<gene>
    <name evidence="2" type="ORF">LTRI10_LOCUS50118</name>
</gene>
<name>A0AAV2GMM0_9ROSI</name>
<organism evidence="2 3">
    <name type="scientific">Linum trigynum</name>
    <dbReference type="NCBI Taxonomy" id="586398"/>
    <lineage>
        <taxon>Eukaryota</taxon>
        <taxon>Viridiplantae</taxon>
        <taxon>Streptophyta</taxon>
        <taxon>Embryophyta</taxon>
        <taxon>Tracheophyta</taxon>
        <taxon>Spermatophyta</taxon>
        <taxon>Magnoliopsida</taxon>
        <taxon>eudicotyledons</taxon>
        <taxon>Gunneridae</taxon>
        <taxon>Pentapetalae</taxon>
        <taxon>rosids</taxon>
        <taxon>fabids</taxon>
        <taxon>Malpighiales</taxon>
        <taxon>Linaceae</taxon>
        <taxon>Linum</taxon>
    </lineage>
</organism>
<dbReference type="EMBL" id="OZ034822">
    <property type="protein sequence ID" value="CAL1410720.1"/>
    <property type="molecule type" value="Genomic_DNA"/>
</dbReference>
<feature type="region of interest" description="Disordered" evidence="1">
    <location>
        <begin position="43"/>
        <end position="74"/>
    </location>
</feature>
<feature type="compositionally biased region" description="Polar residues" evidence="1">
    <location>
        <begin position="44"/>
        <end position="60"/>
    </location>
</feature>
<sequence>MSIPDYFTTQSSNRSTPSQSYLPRDWNYAQVLTVDVDMLARTTGDVTTRRTNPRPGSSSVADKDPNPRMSPVFKEGSTGISLVDRNTSKLGGIASLALSKGIVTAPSFLYIFSGLCSASFTSLKRIKQWALVEQSSTLASGHLESGILPCSLLSSFGPIPRALHGMPVGSPTRSRQLTTERGR</sequence>
<evidence type="ECO:0000313" key="3">
    <source>
        <dbReference type="Proteomes" id="UP001497516"/>
    </source>
</evidence>
<proteinExistence type="predicted"/>
<feature type="region of interest" description="Disordered" evidence="1">
    <location>
        <begin position="164"/>
        <end position="183"/>
    </location>
</feature>
<accession>A0AAV2GMM0</accession>